<sequence length="463" mass="51700">MCWLLKCLLVVCVWWTGQVECGKNYATALSKSILFLNTQRSGKLPINNPIPWRGDSGLNDCVVGGWYDAGDHVKFGQPMASAATILLWSLYRFKDAYSSTATLDSMYDMIKWPLDYFLNAWNSSAQQFVAQIGDGNTDHAYWGRPEDMTMVRPCIYINTTFKGSDVLGETVAALAAGSITFQAKGAIFYSEQLYSAAKSLYAFAMDNRGLYNGSRGFYDSTSESDEMCNGAMWLYRATNDSTYLDYARTLADFNVPWSYDWDNKQASCLLLLYEETHEDKYQQALVNYFDSWLPGGTMDYTPCGLAWRFKWGSLREMANTAFLALLAAESGIQTIRLRQWAVQQINYILGDNTFNGGCFSFQIGVGNKYPLQPHHRAASCPDKPAPCGWDNFNSPLPNPHVLQGALVGGPLVDDSYEDKRDNYVLNEVSTDYNAGYQGALSGLLHLENLNSLPIVASKCPCLD</sequence>
<name>A0A2C9JED8_BIOGL</name>
<gene>
    <name evidence="11" type="primary">106054800</name>
</gene>
<dbReference type="RefSeq" id="XP_013066284.2">
    <property type="nucleotide sequence ID" value="XM_013210830.2"/>
</dbReference>
<dbReference type="SUPFAM" id="SSF48208">
    <property type="entry name" value="Six-hairpin glycosidases"/>
    <property type="match status" value="1"/>
</dbReference>
<dbReference type="EC" id="3.2.1.4" evidence="9"/>
<dbReference type="InterPro" id="IPR008928">
    <property type="entry name" value="6-hairpin_glycosidase_sf"/>
</dbReference>
<dbReference type="InterPro" id="IPR001701">
    <property type="entry name" value="Glyco_hydro_9"/>
</dbReference>
<dbReference type="PROSITE" id="PS00698">
    <property type="entry name" value="GH9_3"/>
    <property type="match status" value="1"/>
</dbReference>
<dbReference type="InterPro" id="IPR012341">
    <property type="entry name" value="6hp_glycosidase-like_sf"/>
</dbReference>
<keyword evidence="6 8" id="KW-0326">Glycosidase</keyword>
<feature type="chain" id="PRO_5011817319" description="Endoglucanase" evidence="9">
    <location>
        <begin position="22"/>
        <end position="463"/>
    </location>
</feature>
<evidence type="ECO:0000256" key="7">
    <source>
        <dbReference type="ARBA" id="ARBA00023326"/>
    </source>
</evidence>
<evidence type="ECO:0000313" key="12">
    <source>
        <dbReference type="Proteomes" id="UP000076420"/>
    </source>
</evidence>
<keyword evidence="5 8" id="KW-0119">Carbohydrate metabolism</keyword>
<evidence type="ECO:0000256" key="9">
    <source>
        <dbReference type="RuleBase" id="RU361166"/>
    </source>
</evidence>
<dbReference type="STRING" id="6526.A0A2C9JED8"/>
<evidence type="ECO:0000256" key="5">
    <source>
        <dbReference type="ARBA" id="ARBA00023277"/>
    </source>
</evidence>
<comment type="similarity">
    <text evidence="2 8 9">Belongs to the glycosyl hydrolase 9 (cellulase E) family.</text>
</comment>
<feature type="active site" evidence="8">
    <location>
        <position position="418"/>
    </location>
</feature>
<evidence type="ECO:0000256" key="2">
    <source>
        <dbReference type="ARBA" id="ARBA00007072"/>
    </source>
</evidence>
<dbReference type="Pfam" id="PF00759">
    <property type="entry name" value="Glyco_hydro_9"/>
    <property type="match status" value="1"/>
</dbReference>
<dbReference type="KEGG" id="bgt:106054800"/>
<proteinExistence type="inferred from homology"/>
<reference evidence="11" key="1">
    <citation type="submission" date="2020-05" db="UniProtKB">
        <authorList>
            <consortium name="EnsemblMetazoa"/>
        </authorList>
    </citation>
    <scope>IDENTIFICATION</scope>
    <source>
        <strain evidence="11">BB02</strain>
    </source>
</reference>
<evidence type="ECO:0000256" key="1">
    <source>
        <dbReference type="ARBA" id="ARBA00000966"/>
    </source>
</evidence>
<keyword evidence="9" id="KW-0732">Signal</keyword>
<keyword evidence="3 8" id="KW-0378">Hydrolase</keyword>
<feature type="active site" evidence="8">
    <location>
        <position position="427"/>
    </location>
</feature>
<evidence type="ECO:0000256" key="4">
    <source>
        <dbReference type="ARBA" id="ARBA00023001"/>
    </source>
</evidence>
<evidence type="ECO:0000256" key="6">
    <source>
        <dbReference type="ARBA" id="ARBA00023295"/>
    </source>
</evidence>
<dbReference type="OrthoDB" id="10257085at2759"/>
<dbReference type="EnsemblMetazoa" id="BGLB001401-RB">
    <property type="protein sequence ID" value="BGLB001401-PB"/>
    <property type="gene ID" value="BGLB001401"/>
</dbReference>
<evidence type="ECO:0000313" key="11">
    <source>
        <dbReference type="EnsemblMetazoa" id="BGLB001401-PB"/>
    </source>
</evidence>
<dbReference type="GO" id="GO:0008810">
    <property type="term" value="F:cellulase activity"/>
    <property type="evidence" value="ECO:0007669"/>
    <property type="project" value="UniProtKB-EC"/>
</dbReference>
<keyword evidence="4 9" id="KW-0136">Cellulose degradation</keyword>
<feature type="signal peptide" evidence="9">
    <location>
        <begin position="1"/>
        <end position="21"/>
    </location>
</feature>
<evidence type="ECO:0000256" key="8">
    <source>
        <dbReference type="PROSITE-ProRule" id="PRU10060"/>
    </source>
</evidence>
<dbReference type="InterPro" id="IPR033126">
    <property type="entry name" value="Glyco_hydro_9_Asp/Glu_AS"/>
</dbReference>
<dbReference type="Gene3D" id="1.50.10.10">
    <property type="match status" value="1"/>
</dbReference>
<evidence type="ECO:0000259" key="10">
    <source>
        <dbReference type="Pfam" id="PF00759"/>
    </source>
</evidence>
<dbReference type="PANTHER" id="PTHR22298">
    <property type="entry name" value="ENDO-1,4-BETA-GLUCANASE"/>
    <property type="match status" value="1"/>
</dbReference>
<dbReference type="VEuPathDB" id="VectorBase:BGLB001401"/>
<keyword evidence="7 8" id="KW-0624">Polysaccharide degradation</keyword>
<dbReference type="Proteomes" id="UP000076420">
    <property type="component" value="Unassembled WGS sequence"/>
</dbReference>
<comment type="catalytic activity">
    <reaction evidence="1 9">
        <text>Endohydrolysis of (1-&gt;4)-beta-D-glucosidic linkages in cellulose, lichenin and cereal beta-D-glucans.</text>
        <dbReference type="EC" id="3.2.1.4"/>
    </reaction>
</comment>
<dbReference type="GO" id="GO:0030245">
    <property type="term" value="P:cellulose catabolic process"/>
    <property type="evidence" value="ECO:0007669"/>
    <property type="project" value="UniProtKB-KW"/>
</dbReference>
<dbReference type="AlphaFoldDB" id="A0A2C9JED8"/>
<dbReference type="VEuPathDB" id="VectorBase:BGLAX_050681"/>
<protein>
    <recommendedName>
        <fullName evidence="9">Endoglucanase</fullName>
        <ecNumber evidence="9">3.2.1.4</ecNumber>
    </recommendedName>
</protein>
<accession>A0A2C9JED8</accession>
<evidence type="ECO:0000256" key="3">
    <source>
        <dbReference type="ARBA" id="ARBA00022801"/>
    </source>
</evidence>
<organism evidence="11 12">
    <name type="scientific">Biomphalaria glabrata</name>
    <name type="common">Bloodfluke planorb</name>
    <name type="synonym">Freshwater snail</name>
    <dbReference type="NCBI Taxonomy" id="6526"/>
    <lineage>
        <taxon>Eukaryota</taxon>
        <taxon>Metazoa</taxon>
        <taxon>Spiralia</taxon>
        <taxon>Lophotrochozoa</taxon>
        <taxon>Mollusca</taxon>
        <taxon>Gastropoda</taxon>
        <taxon>Heterobranchia</taxon>
        <taxon>Euthyneura</taxon>
        <taxon>Panpulmonata</taxon>
        <taxon>Hygrophila</taxon>
        <taxon>Lymnaeoidea</taxon>
        <taxon>Planorbidae</taxon>
        <taxon>Biomphalaria</taxon>
    </lineage>
</organism>
<feature type="domain" description="Glycoside hydrolase family 9" evidence="10">
    <location>
        <begin position="25"/>
        <end position="440"/>
    </location>
</feature>